<dbReference type="SUPFAM" id="SSF51905">
    <property type="entry name" value="FAD/NAD(P)-binding domain"/>
    <property type="match status" value="1"/>
</dbReference>
<organism evidence="3 4">
    <name type="scientific">Mycoplana dimorpha</name>
    <dbReference type="NCBI Taxonomy" id="28320"/>
    <lineage>
        <taxon>Bacteria</taxon>
        <taxon>Pseudomonadati</taxon>
        <taxon>Pseudomonadota</taxon>
        <taxon>Alphaproteobacteria</taxon>
        <taxon>Hyphomicrobiales</taxon>
        <taxon>Rhizobiaceae</taxon>
        <taxon>Mycoplana</taxon>
    </lineage>
</organism>
<dbReference type="PANTHER" id="PTHR13847:SF281">
    <property type="entry name" value="FAD DEPENDENT OXIDOREDUCTASE DOMAIN-CONTAINING PROTEIN"/>
    <property type="match status" value="1"/>
</dbReference>
<gene>
    <name evidence="3" type="ORF">C7449_11145</name>
</gene>
<name>A0A2T5AQY6_MYCDI</name>
<dbReference type="AlphaFoldDB" id="A0A2T5AQY6"/>
<evidence type="ECO:0000256" key="1">
    <source>
        <dbReference type="ARBA" id="ARBA00023002"/>
    </source>
</evidence>
<keyword evidence="4" id="KW-1185">Reference proteome</keyword>
<dbReference type="Proteomes" id="UP000241247">
    <property type="component" value="Unassembled WGS sequence"/>
</dbReference>
<evidence type="ECO:0000313" key="4">
    <source>
        <dbReference type="Proteomes" id="UP000241247"/>
    </source>
</evidence>
<accession>A0A2T5AQY6</accession>
<dbReference type="InterPro" id="IPR036188">
    <property type="entry name" value="FAD/NAD-bd_sf"/>
</dbReference>
<dbReference type="InterPro" id="IPR006076">
    <property type="entry name" value="FAD-dep_OxRdtase"/>
</dbReference>
<evidence type="ECO:0000259" key="2">
    <source>
        <dbReference type="Pfam" id="PF01266"/>
    </source>
</evidence>
<reference evidence="3 4" key="1">
    <citation type="submission" date="2018-04" db="EMBL/GenBank/DDBJ databases">
        <title>Genomic Encyclopedia of Type Strains, Phase IV (KMG-IV): sequencing the most valuable type-strain genomes for metagenomic binning, comparative biology and taxonomic classification.</title>
        <authorList>
            <person name="Goeker M."/>
        </authorList>
    </citation>
    <scope>NUCLEOTIDE SEQUENCE [LARGE SCALE GENOMIC DNA]</scope>
    <source>
        <strain evidence="3 4">DSM 7138</strain>
    </source>
</reference>
<dbReference type="Gene3D" id="3.50.50.60">
    <property type="entry name" value="FAD/NAD(P)-binding domain"/>
    <property type="match status" value="1"/>
</dbReference>
<dbReference type="PANTHER" id="PTHR13847">
    <property type="entry name" value="SARCOSINE DEHYDROGENASE-RELATED"/>
    <property type="match status" value="1"/>
</dbReference>
<dbReference type="GO" id="GO:0016491">
    <property type="term" value="F:oxidoreductase activity"/>
    <property type="evidence" value="ECO:0007669"/>
    <property type="project" value="UniProtKB-KW"/>
</dbReference>
<sequence length="435" mass="48912">MKTTPFWWEEAEPTHGERTFDQTRCDVLIVGSGYAGINAAITLAEAGVKDIFVVDAMRIGEGASSRNGGQIGRNSPKFSLAEGIKRFGEQRAREIIEDYDRSFDFMLDRAKTLTDDFDLNLTGGLVGAHSRNDYEALSVSVAALPAERRAQSRMIPEAEMKQYLRTDIYRGLMLRAEGGSVHPAKYIRALVNRARTLGVRVFSGWRYLGATDQAGRKIATLQDVTSSKSVTINAGKVLAAVNGYTGKEVPWLRQRTIPVQSYMIATEQLPLEQMEELIPHNRTVGDTKHILYYFRRSPDGTRILFGGRARFRTSTEEQGAVGLLKFLLHTFPSLEKVKLSHGWYGNVCFAYDFCSHVGRMPDGVYYISCCNGGGVSMMTYLGHRCAEMMMDVPDHDRGIVNSRFPQLYFYNGHPWFLPAVGTYYRFLDRAARWGE</sequence>
<dbReference type="EMBL" id="PZZZ01000011">
    <property type="protein sequence ID" value="PTM89151.1"/>
    <property type="molecule type" value="Genomic_DNA"/>
</dbReference>
<keyword evidence="1" id="KW-0560">Oxidoreductase</keyword>
<dbReference type="Gene3D" id="3.30.9.10">
    <property type="entry name" value="D-Amino Acid Oxidase, subunit A, domain 2"/>
    <property type="match status" value="1"/>
</dbReference>
<dbReference type="GO" id="GO:0005737">
    <property type="term" value="C:cytoplasm"/>
    <property type="evidence" value="ECO:0007669"/>
    <property type="project" value="TreeGrafter"/>
</dbReference>
<proteinExistence type="predicted"/>
<comment type="caution">
    <text evidence="3">The sequence shown here is derived from an EMBL/GenBank/DDBJ whole genome shotgun (WGS) entry which is preliminary data.</text>
</comment>
<feature type="domain" description="FAD dependent oxidoreductase" evidence="2">
    <location>
        <begin position="26"/>
        <end position="388"/>
    </location>
</feature>
<dbReference type="RefSeq" id="WP_170115973.1">
    <property type="nucleotide sequence ID" value="NZ_JBHEEX010000018.1"/>
</dbReference>
<dbReference type="Pfam" id="PF01266">
    <property type="entry name" value="DAO"/>
    <property type="match status" value="1"/>
</dbReference>
<protein>
    <submittedName>
        <fullName evidence="3">Glycine/D-amino acid oxidase-like deaminating enzyme</fullName>
    </submittedName>
</protein>
<evidence type="ECO:0000313" key="3">
    <source>
        <dbReference type="EMBL" id="PTM89151.1"/>
    </source>
</evidence>